<name>A0AAE1LPS1_9NEOP</name>
<dbReference type="GO" id="GO:0005886">
    <property type="term" value="C:plasma membrane"/>
    <property type="evidence" value="ECO:0007669"/>
    <property type="project" value="UniProtKB-SubCell"/>
</dbReference>
<dbReference type="Gene3D" id="3.40.190.10">
    <property type="entry name" value="Periplasmic binding protein-like II"/>
    <property type="match status" value="1"/>
</dbReference>
<evidence type="ECO:0000256" key="7">
    <source>
        <dbReference type="ARBA" id="ARBA00023180"/>
    </source>
</evidence>
<keyword evidence="5" id="KW-0472">Membrane</keyword>
<dbReference type="PANTHER" id="PTHR42643">
    <property type="entry name" value="IONOTROPIC RECEPTOR 20A-RELATED"/>
    <property type="match status" value="1"/>
</dbReference>
<reference evidence="10" key="1">
    <citation type="submission" date="2021-07" db="EMBL/GenBank/DDBJ databases">
        <authorList>
            <person name="Catto M.A."/>
            <person name="Jacobson A."/>
            <person name="Kennedy G."/>
            <person name="Labadie P."/>
            <person name="Hunt B.G."/>
            <person name="Srinivasan R."/>
        </authorList>
    </citation>
    <scope>NUCLEOTIDE SEQUENCE</scope>
    <source>
        <strain evidence="10">PL_HMW_Pooled</strain>
        <tissue evidence="10">Head</tissue>
    </source>
</reference>
<evidence type="ECO:0000256" key="9">
    <source>
        <dbReference type="SAM" id="SignalP"/>
    </source>
</evidence>
<keyword evidence="2" id="KW-1003">Cell membrane</keyword>
<dbReference type="InterPro" id="IPR052192">
    <property type="entry name" value="Insect_Ionotropic_Sensory_Rcpt"/>
</dbReference>
<dbReference type="PANTHER" id="PTHR42643:SF30">
    <property type="entry name" value="IONOTROPIC RECEPTOR 40A-RELATED"/>
    <property type="match status" value="1"/>
</dbReference>
<evidence type="ECO:0000256" key="1">
    <source>
        <dbReference type="ARBA" id="ARBA00004651"/>
    </source>
</evidence>
<evidence type="ECO:0000256" key="2">
    <source>
        <dbReference type="ARBA" id="ARBA00022475"/>
    </source>
</evidence>
<dbReference type="Proteomes" id="UP001219518">
    <property type="component" value="Unassembled WGS sequence"/>
</dbReference>
<protein>
    <submittedName>
        <fullName evidence="10">Glutamate receptor ionotropic, kainate glr-3</fullName>
    </submittedName>
</protein>
<keyword evidence="7" id="KW-0325">Glycoprotein</keyword>
<keyword evidence="9" id="KW-0732">Signal</keyword>
<feature type="chain" id="PRO_5042029008" evidence="9">
    <location>
        <begin position="20"/>
        <end position="703"/>
    </location>
</feature>
<keyword evidence="6 10" id="KW-0675">Receptor</keyword>
<sequence length="703" mass="78208">MPHVSVLLLALAIADKEFAAREPVAVLQQQQPLTLWRPSGPAKQPQRLELELGERLQGQGQGQGRPEERIQGQGQGRSQNYQDLIRDLQLTGRWPLILLACCSEEAGRRRRAAAPARAPAPAPALSRAALFTDPRVGSYVLISTAAALPALVDTVARQPSWNPEALFLVILLDDRDRLAQHLLSTYYEELGLAVGRARAAVDALWARLASRVVVLDALRVFVWSAYSHSSACGNTSAVRMVAEVGEAGAEVARGLFGPPAGAPRLEGCDLRFSAVAWPPYVLSGARNPDRGFDRGLDVQMLRTFARIKRMQLRFVPLADKEERWGDRRNDSSWTGLLGMLQRGEVDVVYGGFYCLPDRVDDFHPTVAYSHEVRGACVLKENKKKNWLKFKAKDPRSSPGRLHPLRAHTVLPQAISWYLPRSQPVPKWQLLYGALPTDAARSMWLVLTLSTVAVLGMQRAQRWRPPEGAGSRVPGRARRGEDGVVQVTLSVMATALDQPPLVFPRTAAPRLFYFTFVFFFFHFNIVFRTAITNTLASSPRLPGLSSYHELAAYGFEVGTASTDTAVDIMLADPDMAFIRDLHKDCEVSECLRKMQRRLPTYGILFSSAVMMYLTPRYFLDGSGVPYVERLPSPALPTFVTMYLRKGHPLARHVDAVFARLVQAGLPHFWLSRSSAADHRVSRAIRQKRAQAHIPLFDEMSRSSV</sequence>
<comment type="subcellular location">
    <subcellularLocation>
        <location evidence="1">Cell membrane</location>
        <topology evidence="1">Multi-pass membrane protein</topology>
    </subcellularLocation>
</comment>
<gene>
    <name evidence="10" type="ORF">KUF71_015858</name>
</gene>
<evidence type="ECO:0000313" key="10">
    <source>
        <dbReference type="EMBL" id="KAK3927573.1"/>
    </source>
</evidence>
<organism evidence="10 11">
    <name type="scientific">Frankliniella fusca</name>
    <dbReference type="NCBI Taxonomy" id="407009"/>
    <lineage>
        <taxon>Eukaryota</taxon>
        <taxon>Metazoa</taxon>
        <taxon>Ecdysozoa</taxon>
        <taxon>Arthropoda</taxon>
        <taxon>Hexapoda</taxon>
        <taxon>Insecta</taxon>
        <taxon>Pterygota</taxon>
        <taxon>Neoptera</taxon>
        <taxon>Paraneoptera</taxon>
        <taxon>Thysanoptera</taxon>
        <taxon>Terebrantia</taxon>
        <taxon>Thripoidea</taxon>
        <taxon>Thripidae</taxon>
        <taxon>Frankliniella</taxon>
    </lineage>
</organism>
<feature type="signal peptide" evidence="9">
    <location>
        <begin position="1"/>
        <end position="19"/>
    </location>
</feature>
<evidence type="ECO:0000256" key="6">
    <source>
        <dbReference type="ARBA" id="ARBA00023170"/>
    </source>
</evidence>
<feature type="region of interest" description="Disordered" evidence="8">
    <location>
        <begin position="56"/>
        <end position="77"/>
    </location>
</feature>
<evidence type="ECO:0000256" key="5">
    <source>
        <dbReference type="ARBA" id="ARBA00023136"/>
    </source>
</evidence>
<dbReference type="AlphaFoldDB" id="A0AAE1LPS1"/>
<evidence type="ECO:0000256" key="4">
    <source>
        <dbReference type="ARBA" id="ARBA00022989"/>
    </source>
</evidence>
<comment type="caution">
    <text evidence="10">The sequence shown here is derived from an EMBL/GenBank/DDBJ whole genome shotgun (WGS) entry which is preliminary data.</text>
</comment>
<dbReference type="SUPFAM" id="SSF53850">
    <property type="entry name" value="Periplasmic binding protein-like II"/>
    <property type="match status" value="1"/>
</dbReference>
<evidence type="ECO:0000256" key="3">
    <source>
        <dbReference type="ARBA" id="ARBA00022692"/>
    </source>
</evidence>
<dbReference type="EMBL" id="JAHWGI010001289">
    <property type="protein sequence ID" value="KAK3927573.1"/>
    <property type="molecule type" value="Genomic_DNA"/>
</dbReference>
<reference evidence="10" key="2">
    <citation type="journal article" date="2023" name="BMC Genomics">
        <title>Pest status, molecular evolution, and epigenetic factors derived from the genome assembly of Frankliniella fusca, a thysanopteran phytovirus vector.</title>
        <authorList>
            <person name="Catto M.A."/>
            <person name="Labadie P.E."/>
            <person name="Jacobson A.L."/>
            <person name="Kennedy G.G."/>
            <person name="Srinivasan R."/>
            <person name="Hunt B.G."/>
        </authorList>
    </citation>
    <scope>NUCLEOTIDE SEQUENCE</scope>
    <source>
        <strain evidence="10">PL_HMW_Pooled</strain>
    </source>
</reference>
<accession>A0AAE1LPS1</accession>
<keyword evidence="11" id="KW-1185">Reference proteome</keyword>
<proteinExistence type="predicted"/>
<evidence type="ECO:0000256" key="8">
    <source>
        <dbReference type="SAM" id="MobiDB-lite"/>
    </source>
</evidence>
<keyword evidence="4" id="KW-1133">Transmembrane helix</keyword>
<evidence type="ECO:0000313" key="11">
    <source>
        <dbReference type="Proteomes" id="UP001219518"/>
    </source>
</evidence>
<keyword evidence="3" id="KW-0812">Transmembrane</keyword>